<dbReference type="GO" id="GO:0003697">
    <property type="term" value="F:single-stranded DNA binding"/>
    <property type="evidence" value="ECO:0007669"/>
    <property type="project" value="TreeGrafter"/>
</dbReference>
<name>A0AAN9ABL7_HALRR</name>
<dbReference type="InterPro" id="IPR003874">
    <property type="entry name" value="CDC45"/>
</dbReference>
<dbReference type="GO" id="GO:0000727">
    <property type="term" value="P:double-strand break repair via break-induced replication"/>
    <property type="evidence" value="ECO:0007669"/>
    <property type="project" value="TreeGrafter"/>
</dbReference>
<dbReference type="PANTHER" id="PTHR10507">
    <property type="entry name" value="CDC45-RELATED PROTEIN"/>
    <property type="match status" value="1"/>
</dbReference>
<dbReference type="GO" id="GO:0003743">
    <property type="term" value="F:translation initiation factor activity"/>
    <property type="evidence" value="ECO:0007669"/>
    <property type="project" value="UniProtKB-KW"/>
</dbReference>
<keyword evidence="3" id="KW-0235">DNA replication</keyword>
<dbReference type="GO" id="GO:0003682">
    <property type="term" value="F:chromatin binding"/>
    <property type="evidence" value="ECO:0007669"/>
    <property type="project" value="TreeGrafter"/>
</dbReference>
<gene>
    <name evidence="6" type="primary">CDC45_2</name>
    <name evidence="6" type="ORF">SK128_024970</name>
</gene>
<reference evidence="6 7" key="1">
    <citation type="submission" date="2023-11" db="EMBL/GenBank/DDBJ databases">
        <title>Halocaridina rubra genome assembly.</title>
        <authorList>
            <person name="Smith C."/>
        </authorList>
    </citation>
    <scope>NUCLEOTIDE SEQUENCE [LARGE SCALE GENOMIC DNA]</scope>
    <source>
        <strain evidence="6">EP-1</strain>
        <tissue evidence="6">Whole</tissue>
    </source>
</reference>
<proteinExistence type="inferred from homology"/>
<sequence length="80" mass="9427">MFDLAWKLSKDSNELLWWAIVGATEQLMSEKIEQDKYLLTTANLQNHVSRLNHKAQDEQPLDCLRITFEKEYPFVLVFLA</sequence>
<dbReference type="GO" id="GO:0006270">
    <property type="term" value="P:DNA replication initiation"/>
    <property type="evidence" value="ECO:0007669"/>
    <property type="project" value="InterPro"/>
</dbReference>
<dbReference type="AlphaFoldDB" id="A0AAN9ABL7"/>
<accession>A0AAN9ABL7</accession>
<dbReference type="EMBL" id="JAXCGZ010008124">
    <property type="protein sequence ID" value="KAK7077932.1"/>
    <property type="molecule type" value="Genomic_DNA"/>
</dbReference>
<evidence type="ECO:0000313" key="6">
    <source>
        <dbReference type="EMBL" id="KAK7077932.1"/>
    </source>
</evidence>
<dbReference type="Proteomes" id="UP001381693">
    <property type="component" value="Unassembled WGS sequence"/>
</dbReference>
<evidence type="ECO:0000256" key="5">
    <source>
        <dbReference type="ARBA" id="ARBA00023306"/>
    </source>
</evidence>
<dbReference type="GO" id="GO:0003688">
    <property type="term" value="F:DNA replication origin binding"/>
    <property type="evidence" value="ECO:0007669"/>
    <property type="project" value="TreeGrafter"/>
</dbReference>
<comment type="caution">
    <text evidence="6">The sequence shown here is derived from an EMBL/GenBank/DDBJ whole genome shotgun (WGS) entry which is preliminary data.</text>
</comment>
<dbReference type="PANTHER" id="PTHR10507:SF0">
    <property type="entry name" value="CELL DIVISION CONTROL PROTEIN 45 HOMOLOG"/>
    <property type="match status" value="1"/>
</dbReference>
<comment type="similarity">
    <text evidence="2">Belongs to the CDC45 family.</text>
</comment>
<dbReference type="GO" id="GO:0031261">
    <property type="term" value="C:DNA replication preinitiation complex"/>
    <property type="evidence" value="ECO:0007669"/>
    <property type="project" value="TreeGrafter"/>
</dbReference>
<organism evidence="6 7">
    <name type="scientific">Halocaridina rubra</name>
    <name type="common">Hawaiian red shrimp</name>
    <dbReference type="NCBI Taxonomy" id="373956"/>
    <lineage>
        <taxon>Eukaryota</taxon>
        <taxon>Metazoa</taxon>
        <taxon>Ecdysozoa</taxon>
        <taxon>Arthropoda</taxon>
        <taxon>Crustacea</taxon>
        <taxon>Multicrustacea</taxon>
        <taxon>Malacostraca</taxon>
        <taxon>Eumalacostraca</taxon>
        <taxon>Eucarida</taxon>
        <taxon>Decapoda</taxon>
        <taxon>Pleocyemata</taxon>
        <taxon>Caridea</taxon>
        <taxon>Atyoidea</taxon>
        <taxon>Atyidae</taxon>
        <taxon>Halocaridina</taxon>
    </lineage>
</organism>
<keyword evidence="5" id="KW-0131">Cell cycle</keyword>
<evidence type="ECO:0000256" key="1">
    <source>
        <dbReference type="ARBA" id="ARBA00004123"/>
    </source>
</evidence>
<evidence type="ECO:0000256" key="4">
    <source>
        <dbReference type="ARBA" id="ARBA00023242"/>
    </source>
</evidence>
<keyword evidence="6" id="KW-0396">Initiation factor</keyword>
<keyword evidence="6" id="KW-0648">Protein biosynthesis</keyword>
<evidence type="ECO:0000256" key="2">
    <source>
        <dbReference type="ARBA" id="ARBA00010727"/>
    </source>
</evidence>
<comment type="subcellular location">
    <subcellularLocation>
        <location evidence="1">Nucleus</location>
    </subcellularLocation>
</comment>
<evidence type="ECO:0000256" key="3">
    <source>
        <dbReference type="ARBA" id="ARBA00022705"/>
    </source>
</evidence>
<evidence type="ECO:0000313" key="7">
    <source>
        <dbReference type="Proteomes" id="UP001381693"/>
    </source>
</evidence>
<dbReference type="GO" id="GO:1902977">
    <property type="term" value="P:mitotic DNA replication preinitiation complex assembly"/>
    <property type="evidence" value="ECO:0007669"/>
    <property type="project" value="TreeGrafter"/>
</dbReference>
<protein>
    <submittedName>
        <fullName evidence="6">DNA replication initiation factor cdc45</fullName>
    </submittedName>
</protein>
<dbReference type="Pfam" id="PF02724">
    <property type="entry name" value="CDC45"/>
    <property type="match status" value="1"/>
</dbReference>
<keyword evidence="7" id="KW-1185">Reference proteome</keyword>
<keyword evidence="4" id="KW-0539">Nucleus</keyword>